<dbReference type="AlphaFoldDB" id="A0A1M6BB03"/>
<keyword evidence="1" id="KW-1133">Transmembrane helix</keyword>
<evidence type="ECO:0000313" key="2">
    <source>
        <dbReference type="EMBL" id="SHI45892.1"/>
    </source>
</evidence>
<dbReference type="Proteomes" id="UP000184512">
    <property type="component" value="Unassembled WGS sequence"/>
</dbReference>
<feature type="transmembrane region" description="Helical" evidence="1">
    <location>
        <begin position="108"/>
        <end position="128"/>
    </location>
</feature>
<sequence length="148" mass="15424">MKRLWGRNVATDLLGGVLGAIAFFLPGAVLAKASEFASAGSAVISIMAALVTFACGMVYQSQAPATVRMRAHFGRELRGIWSWVVTVVLLCALAALIAIPVAAASETYAWVIALGAVGVSTLATLRAIGFIRTVLIAEAIDPKNRPPS</sequence>
<organism evidence="2 3">
    <name type="scientific">Tessaracoccus bendigoensis DSM 12906</name>
    <dbReference type="NCBI Taxonomy" id="1123357"/>
    <lineage>
        <taxon>Bacteria</taxon>
        <taxon>Bacillati</taxon>
        <taxon>Actinomycetota</taxon>
        <taxon>Actinomycetes</taxon>
        <taxon>Propionibacteriales</taxon>
        <taxon>Propionibacteriaceae</taxon>
        <taxon>Tessaracoccus</taxon>
    </lineage>
</organism>
<keyword evidence="1" id="KW-0812">Transmembrane</keyword>
<dbReference type="STRING" id="1123357.SAMN02745244_00402"/>
<protein>
    <submittedName>
        <fullName evidence="2">Uncharacterized protein</fullName>
    </submittedName>
</protein>
<feature type="transmembrane region" description="Helical" evidence="1">
    <location>
        <begin position="41"/>
        <end position="59"/>
    </location>
</feature>
<evidence type="ECO:0000256" key="1">
    <source>
        <dbReference type="SAM" id="Phobius"/>
    </source>
</evidence>
<dbReference type="EMBL" id="FQZG01000006">
    <property type="protein sequence ID" value="SHI45892.1"/>
    <property type="molecule type" value="Genomic_DNA"/>
</dbReference>
<name>A0A1M6BB03_9ACTN</name>
<feature type="transmembrane region" description="Helical" evidence="1">
    <location>
        <begin position="80"/>
        <end position="102"/>
    </location>
</feature>
<proteinExistence type="predicted"/>
<evidence type="ECO:0000313" key="3">
    <source>
        <dbReference type="Proteomes" id="UP000184512"/>
    </source>
</evidence>
<reference evidence="2 3" key="1">
    <citation type="submission" date="2016-11" db="EMBL/GenBank/DDBJ databases">
        <authorList>
            <person name="Jaros S."/>
            <person name="Januszkiewicz K."/>
            <person name="Wedrychowicz H."/>
        </authorList>
    </citation>
    <scope>NUCLEOTIDE SEQUENCE [LARGE SCALE GENOMIC DNA]</scope>
    <source>
        <strain evidence="2 3">DSM 12906</strain>
    </source>
</reference>
<keyword evidence="1" id="KW-0472">Membrane</keyword>
<gene>
    <name evidence="2" type="ORF">SAMN02745244_00402</name>
</gene>
<keyword evidence="3" id="KW-1185">Reference proteome</keyword>
<accession>A0A1M6BB03</accession>